<reference evidence="4 5" key="1">
    <citation type="submission" date="2019-10" db="EMBL/GenBank/DDBJ databases">
        <authorList>
            <person name="Palmer J.M."/>
        </authorList>
    </citation>
    <scope>NUCLEOTIDE SEQUENCE [LARGE SCALE GENOMIC DNA]</scope>
    <source>
        <strain evidence="4 5">TWF694</strain>
    </source>
</reference>
<dbReference type="SUPFAM" id="SSF82171">
    <property type="entry name" value="DPP6 N-terminal domain-like"/>
    <property type="match status" value="1"/>
</dbReference>
<proteinExistence type="predicted"/>
<comment type="caution">
    <text evidence="4">The sequence shown here is derived from an EMBL/GenBank/DDBJ whole genome shotgun (WGS) entry which is preliminary data.</text>
</comment>
<dbReference type="InterPro" id="IPR001680">
    <property type="entry name" value="WD40_rpt"/>
</dbReference>
<dbReference type="Pfam" id="PF00400">
    <property type="entry name" value="WD40"/>
    <property type="match status" value="1"/>
</dbReference>
<evidence type="ECO:0000256" key="1">
    <source>
        <dbReference type="ARBA" id="ARBA00022737"/>
    </source>
</evidence>
<keyword evidence="1" id="KW-0677">Repeat</keyword>
<feature type="repeat" description="WD" evidence="2">
    <location>
        <begin position="852"/>
        <end position="893"/>
    </location>
</feature>
<dbReference type="InterPro" id="IPR015943">
    <property type="entry name" value="WD40/YVTN_repeat-like_dom_sf"/>
</dbReference>
<dbReference type="PROSITE" id="PS50082">
    <property type="entry name" value="WD_REPEATS_2"/>
    <property type="match status" value="1"/>
</dbReference>
<organism evidence="4 5">
    <name type="scientific">Orbilia ellipsospora</name>
    <dbReference type="NCBI Taxonomy" id="2528407"/>
    <lineage>
        <taxon>Eukaryota</taxon>
        <taxon>Fungi</taxon>
        <taxon>Dikarya</taxon>
        <taxon>Ascomycota</taxon>
        <taxon>Pezizomycotina</taxon>
        <taxon>Orbiliomycetes</taxon>
        <taxon>Orbiliales</taxon>
        <taxon>Orbiliaceae</taxon>
        <taxon>Orbilia</taxon>
    </lineage>
</organism>
<dbReference type="AlphaFoldDB" id="A0AAV9X986"/>
<evidence type="ECO:0000256" key="2">
    <source>
        <dbReference type="PROSITE-ProRule" id="PRU00221"/>
    </source>
</evidence>
<name>A0AAV9X986_9PEZI</name>
<dbReference type="InterPro" id="IPR056884">
    <property type="entry name" value="NPHP3-like_N"/>
</dbReference>
<keyword evidence="2" id="KW-0853">WD repeat</keyword>
<keyword evidence="5" id="KW-1185">Reference proteome</keyword>
<evidence type="ECO:0000313" key="4">
    <source>
        <dbReference type="EMBL" id="KAK6538211.1"/>
    </source>
</evidence>
<feature type="domain" description="Nephrocystin 3-like N-terminal" evidence="3">
    <location>
        <begin position="193"/>
        <end position="362"/>
    </location>
</feature>
<evidence type="ECO:0000313" key="5">
    <source>
        <dbReference type="Proteomes" id="UP001365542"/>
    </source>
</evidence>
<dbReference type="InterPro" id="IPR027417">
    <property type="entry name" value="P-loop_NTPase"/>
</dbReference>
<protein>
    <recommendedName>
        <fullName evidence="3">Nephrocystin 3-like N-terminal domain-containing protein</fullName>
    </recommendedName>
</protein>
<sequence>MDGLSVAASVIAVIQISISVVNLCDEYFKRVKNAKEEIEKVRNQVALNLQILKNAQELLDGPYRAKLSASAGFKNALSIGKAELETLQQKLQENFFQQSEQGKKRNSFFNRMKDFRWPFTLTEIQQVITKLENVRQGVEQCIQIDQLRVILNAEQEANLAKLPIADGAAFDSFEDQGEPECLPDTRTGILDYMKEWAKNTQERRMLWLCGMAGTGKSTISRTFARYLHENGQLAASFFFKRGHANRGDASRLFTTIAMDLRLHIPELSPEMSKVVEKDPNISRKALREQFSKLVSGPLSKIDLSSHATLQSSNVAADSEPTWIIIIDALDECEDENSAPLILELLSKLRYITNGIRVFITSRPETPIQLGFRELSDGTHEDLILHNIQKPTIRHDIAIFFENEFRKIRRHQKLGEDWPSREIATALVDMATPLFISAATICRFISDKRFSVHSRLDLVLENRSSASKLDKTYLPALDQIMVGVDENERKILTREFRKIVGTIVLLESPLSRASLSEFLEKPTMDILCTLDSLHSVITIPDDDDVPIETFHLSFKDFLLDEQKRAQWFWIDSKKAHRYISIQCLKILSGLRKNICGIRPGTLRYEIDLNLVSRNIEPVVQYACRYWVVHFCNQTEEITNVEMEKMLGFLKVQLLNWLEAMSILGESHHTIHLIARLEAKIRTQCPGELQKTVLDLILDIKRFVQSNQYILNLAPLQIHYSSLIFAPEQSLVRKIYLNKLPSFVPKAPKVPKMWGETILTLETGEHVPKDRISIGFSSDGKEIMAALDEGVLMSWETTSGAQLQTFTSMYHRSDMKQAVFSDDGSRLAAGAGVGEEFSFIQIWNTKTGELLHTLDKHNHWVHLLQFSPNGQFLASSASDSKTIIWIVESGAILQIFNSDRCPSTLKFSANSREILLTSGTGRNELFDVITGNRLDKLTVGKPPLVESIAAFSPDGKWAAGIDCHPCEKSTIWLLELQNYSRDTVSQCFHPVKRLLFSPNSALLLSMSHFDNYQYLCTYLWDVKTMSLVPSKTSPKNYLSRQKTCVL</sequence>
<dbReference type="PANTHER" id="PTHR10039:SF14">
    <property type="entry name" value="NACHT DOMAIN-CONTAINING PROTEIN"/>
    <property type="match status" value="1"/>
</dbReference>
<gene>
    <name evidence="4" type="ORF">TWF694_011092</name>
</gene>
<dbReference type="Gene3D" id="3.40.50.300">
    <property type="entry name" value="P-loop containing nucleotide triphosphate hydrolases"/>
    <property type="match status" value="1"/>
</dbReference>
<accession>A0AAV9X986</accession>
<dbReference type="Pfam" id="PF24883">
    <property type="entry name" value="NPHP3_N"/>
    <property type="match status" value="1"/>
</dbReference>
<dbReference type="Proteomes" id="UP001365542">
    <property type="component" value="Unassembled WGS sequence"/>
</dbReference>
<dbReference type="EMBL" id="JAVHJO010000008">
    <property type="protein sequence ID" value="KAK6538211.1"/>
    <property type="molecule type" value="Genomic_DNA"/>
</dbReference>
<dbReference type="PROSITE" id="PS50294">
    <property type="entry name" value="WD_REPEATS_REGION"/>
    <property type="match status" value="1"/>
</dbReference>
<dbReference type="SMART" id="SM00320">
    <property type="entry name" value="WD40"/>
    <property type="match status" value="3"/>
</dbReference>
<dbReference type="Gene3D" id="2.130.10.10">
    <property type="entry name" value="YVTN repeat-like/Quinoprotein amine dehydrogenase"/>
    <property type="match status" value="2"/>
</dbReference>
<dbReference type="SUPFAM" id="SSF52540">
    <property type="entry name" value="P-loop containing nucleoside triphosphate hydrolases"/>
    <property type="match status" value="1"/>
</dbReference>
<evidence type="ECO:0000259" key="3">
    <source>
        <dbReference type="Pfam" id="PF24883"/>
    </source>
</evidence>
<dbReference type="PANTHER" id="PTHR10039">
    <property type="entry name" value="AMELOGENIN"/>
    <property type="match status" value="1"/>
</dbReference>